<dbReference type="GO" id="GO:0046872">
    <property type="term" value="F:metal ion binding"/>
    <property type="evidence" value="ECO:0007669"/>
    <property type="project" value="UniProtKB-KW"/>
</dbReference>
<reference evidence="8" key="1">
    <citation type="submission" date="2021-01" db="EMBL/GenBank/DDBJ databases">
        <authorList>
            <person name="Corre E."/>
            <person name="Pelletier E."/>
            <person name="Niang G."/>
            <person name="Scheremetjew M."/>
            <person name="Finn R."/>
            <person name="Kale V."/>
            <person name="Holt S."/>
            <person name="Cochrane G."/>
            <person name="Meng A."/>
            <person name="Brown T."/>
            <person name="Cohen L."/>
        </authorList>
    </citation>
    <scope>NUCLEOTIDE SEQUENCE</scope>
    <source>
        <strain evidence="8">CCMP3328</strain>
    </source>
</reference>
<dbReference type="SUPFAM" id="SSF46458">
    <property type="entry name" value="Globin-like"/>
    <property type="match status" value="1"/>
</dbReference>
<feature type="domain" description="Globin" evidence="7">
    <location>
        <begin position="1"/>
        <end position="150"/>
    </location>
</feature>
<accession>A0A7R9ZJP1</accession>
<protein>
    <recommendedName>
        <fullName evidence="7">Globin domain-containing protein</fullName>
    </recommendedName>
</protein>
<comment type="similarity">
    <text evidence="6">Belongs to the globin family.</text>
</comment>
<dbReference type="InterPro" id="IPR009050">
    <property type="entry name" value="Globin-like_sf"/>
</dbReference>
<dbReference type="AlphaFoldDB" id="A0A7R9ZJP1"/>
<dbReference type="GO" id="GO:0005344">
    <property type="term" value="F:oxygen carrier activity"/>
    <property type="evidence" value="ECO:0007669"/>
    <property type="project" value="UniProtKB-KW"/>
</dbReference>
<keyword evidence="1 6" id="KW-0813">Transport</keyword>
<proteinExistence type="inferred from homology"/>
<dbReference type="InterPro" id="IPR012292">
    <property type="entry name" value="Globin/Proto"/>
</dbReference>
<dbReference type="EMBL" id="HBEF01002815">
    <property type="protein sequence ID" value="CAD8329662.1"/>
    <property type="molecule type" value="Transcribed_RNA"/>
</dbReference>
<evidence type="ECO:0000256" key="5">
    <source>
        <dbReference type="ARBA" id="ARBA00023004"/>
    </source>
</evidence>
<evidence type="ECO:0000313" key="8">
    <source>
        <dbReference type="EMBL" id="CAD8329662.1"/>
    </source>
</evidence>
<dbReference type="InterPro" id="IPR050532">
    <property type="entry name" value="Globin-like_OT"/>
</dbReference>
<keyword evidence="2 6" id="KW-0349">Heme</keyword>
<evidence type="ECO:0000256" key="2">
    <source>
        <dbReference type="ARBA" id="ARBA00022617"/>
    </source>
</evidence>
<evidence type="ECO:0000256" key="4">
    <source>
        <dbReference type="ARBA" id="ARBA00022723"/>
    </source>
</evidence>
<dbReference type="GO" id="GO:0019825">
    <property type="term" value="F:oxygen binding"/>
    <property type="evidence" value="ECO:0007669"/>
    <property type="project" value="InterPro"/>
</dbReference>
<dbReference type="PANTHER" id="PTHR46458">
    <property type="entry name" value="BLR2807 PROTEIN"/>
    <property type="match status" value="1"/>
</dbReference>
<dbReference type="CDD" id="cd01040">
    <property type="entry name" value="Mb-like"/>
    <property type="match status" value="1"/>
</dbReference>
<dbReference type="PANTHER" id="PTHR46458:SF1">
    <property type="entry name" value="GEO09476P1"/>
    <property type="match status" value="1"/>
</dbReference>
<dbReference type="InterPro" id="IPR000971">
    <property type="entry name" value="Globin"/>
</dbReference>
<gene>
    <name evidence="8" type="ORF">CAUS1442_LOCUS1760</name>
</gene>
<evidence type="ECO:0000259" key="7">
    <source>
        <dbReference type="PROSITE" id="PS01033"/>
    </source>
</evidence>
<dbReference type="GO" id="GO:0020037">
    <property type="term" value="F:heme binding"/>
    <property type="evidence" value="ECO:0007669"/>
    <property type="project" value="InterPro"/>
</dbReference>
<dbReference type="Pfam" id="PF00042">
    <property type="entry name" value="Globin"/>
    <property type="match status" value="1"/>
</dbReference>
<name>A0A7R9ZJP1_9STRA</name>
<sequence length="154" mass="16992">MALVVESWAQVKAIGSNYDEVAGQLLFKKVFEINPDATAFFKFTEGFKTTDEELYKTKAFNKHATGVIRAVTKVVSLLEKNNMNRLIKVLKSVGAAHSDLNLEKAHYDLIGAGLVQTVAHVVGDGFTPETKEAWESVYGVITEHMMKGAEESKN</sequence>
<organism evidence="8">
    <name type="scientific">Craspedostauros australis</name>
    <dbReference type="NCBI Taxonomy" id="1486917"/>
    <lineage>
        <taxon>Eukaryota</taxon>
        <taxon>Sar</taxon>
        <taxon>Stramenopiles</taxon>
        <taxon>Ochrophyta</taxon>
        <taxon>Bacillariophyta</taxon>
        <taxon>Bacillariophyceae</taxon>
        <taxon>Bacillariophycidae</taxon>
        <taxon>Naviculales</taxon>
        <taxon>Naviculaceae</taxon>
        <taxon>Craspedostauros</taxon>
    </lineage>
</organism>
<evidence type="ECO:0000256" key="6">
    <source>
        <dbReference type="RuleBase" id="RU000356"/>
    </source>
</evidence>
<keyword evidence="3 6" id="KW-0561">Oxygen transport</keyword>
<dbReference type="InterPro" id="IPR044399">
    <property type="entry name" value="Mb-like_M"/>
</dbReference>
<keyword evidence="4" id="KW-0479">Metal-binding</keyword>
<dbReference type="Gene3D" id="1.10.490.10">
    <property type="entry name" value="Globins"/>
    <property type="match status" value="1"/>
</dbReference>
<dbReference type="PROSITE" id="PS01033">
    <property type="entry name" value="GLOBIN"/>
    <property type="match status" value="1"/>
</dbReference>
<keyword evidence="5" id="KW-0408">Iron</keyword>
<evidence type="ECO:0000256" key="3">
    <source>
        <dbReference type="ARBA" id="ARBA00022621"/>
    </source>
</evidence>
<evidence type="ECO:0000256" key="1">
    <source>
        <dbReference type="ARBA" id="ARBA00022448"/>
    </source>
</evidence>